<dbReference type="Pfam" id="PF00691">
    <property type="entry name" value="OmpA"/>
    <property type="match status" value="1"/>
</dbReference>
<protein>
    <recommendedName>
        <fullName evidence="3">OmpA-like domain-containing protein</fullName>
    </recommendedName>
</protein>
<dbReference type="RefSeq" id="WP_048847287.1">
    <property type="nucleotide sequence ID" value="NZ_BALE01000009.1"/>
</dbReference>
<accession>A0A0D6MIW3</accession>
<feature type="chain" id="PRO_5002307936" description="OmpA-like domain-containing protein" evidence="2">
    <location>
        <begin position="22"/>
        <end position="133"/>
    </location>
</feature>
<dbReference type="Proteomes" id="UP000032679">
    <property type="component" value="Unassembled WGS sequence"/>
</dbReference>
<dbReference type="AlphaFoldDB" id="A0A0D6MIW3"/>
<dbReference type="EMBL" id="BALE01000009">
    <property type="protein sequence ID" value="GAN53421.1"/>
    <property type="molecule type" value="Genomic_DNA"/>
</dbReference>
<evidence type="ECO:0000256" key="2">
    <source>
        <dbReference type="SAM" id="SignalP"/>
    </source>
</evidence>
<dbReference type="InterPro" id="IPR036737">
    <property type="entry name" value="OmpA-like_sf"/>
</dbReference>
<feature type="domain" description="OmpA-like" evidence="3">
    <location>
        <begin position="24"/>
        <end position="133"/>
    </location>
</feature>
<reference evidence="4 5" key="1">
    <citation type="submission" date="2012-10" db="EMBL/GenBank/DDBJ databases">
        <title>Genome sequencing of Tanticharoenia sakaeratensis NBRC 103193.</title>
        <authorList>
            <person name="Azuma Y."/>
            <person name="Hadano H."/>
            <person name="Hirakawa H."/>
            <person name="Matsushita K."/>
        </authorList>
    </citation>
    <scope>NUCLEOTIDE SEQUENCE [LARGE SCALE GENOMIC DNA]</scope>
    <source>
        <strain evidence="4 5">NBRC 103193</strain>
    </source>
</reference>
<dbReference type="SUPFAM" id="SSF103088">
    <property type="entry name" value="OmpA-like"/>
    <property type="match status" value="1"/>
</dbReference>
<gene>
    <name evidence="4" type="ORF">Tasa_009_216</name>
</gene>
<evidence type="ECO:0000256" key="1">
    <source>
        <dbReference type="PROSITE-ProRule" id="PRU00473"/>
    </source>
</evidence>
<keyword evidence="5" id="KW-1185">Reference proteome</keyword>
<sequence>MFRLSPAALFGFASIAALSVAGCTTTGSDRDKFVVFFTTGSTQLESAAANTVAAAAADARTKHSSSIEVEGYAAAHGNLSADEMLAMQRAKLVADTLRQDGVGSAVIHQTAHAPRNDAEAAVAARRVMIDVDP</sequence>
<dbReference type="PROSITE" id="PS51123">
    <property type="entry name" value="OMPA_2"/>
    <property type="match status" value="1"/>
</dbReference>
<proteinExistence type="predicted"/>
<keyword evidence="2" id="KW-0732">Signal</keyword>
<dbReference type="PROSITE" id="PS51257">
    <property type="entry name" value="PROKAR_LIPOPROTEIN"/>
    <property type="match status" value="1"/>
</dbReference>
<feature type="signal peptide" evidence="2">
    <location>
        <begin position="1"/>
        <end position="21"/>
    </location>
</feature>
<organism evidence="4 5">
    <name type="scientific">Tanticharoenia sakaeratensis NBRC 103193</name>
    <dbReference type="NCBI Taxonomy" id="1231623"/>
    <lineage>
        <taxon>Bacteria</taxon>
        <taxon>Pseudomonadati</taxon>
        <taxon>Pseudomonadota</taxon>
        <taxon>Alphaproteobacteria</taxon>
        <taxon>Acetobacterales</taxon>
        <taxon>Acetobacteraceae</taxon>
        <taxon>Tanticharoenia</taxon>
    </lineage>
</organism>
<evidence type="ECO:0000259" key="3">
    <source>
        <dbReference type="PROSITE" id="PS51123"/>
    </source>
</evidence>
<keyword evidence="1" id="KW-0472">Membrane</keyword>
<dbReference type="STRING" id="1231623.Tasa_009_216"/>
<dbReference type="GO" id="GO:0016020">
    <property type="term" value="C:membrane"/>
    <property type="evidence" value="ECO:0007669"/>
    <property type="project" value="UniProtKB-UniRule"/>
</dbReference>
<dbReference type="Gene3D" id="3.30.1330.60">
    <property type="entry name" value="OmpA-like domain"/>
    <property type="match status" value="1"/>
</dbReference>
<comment type="caution">
    <text evidence="4">The sequence shown here is derived from an EMBL/GenBank/DDBJ whole genome shotgun (WGS) entry which is preliminary data.</text>
</comment>
<evidence type="ECO:0000313" key="4">
    <source>
        <dbReference type="EMBL" id="GAN53421.1"/>
    </source>
</evidence>
<evidence type="ECO:0000313" key="5">
    <source>
        <dbReference type="Proteomes" id="UP000032679"/>
    </source>
</evidence>
<name>A0A0D6MIW3_9PROT</name>
<dbReference type="InterPro" id="IPR006665">
    <property type="entry name" value="OmpA-like"/>
</dbReference>
<dbReference type="OrthoDB" id="7268376at2"/>